<dbReference type="InterPro" id="IPR041673">
    <property type="entry name" value="TetR_C_23"/>
</dbReference>
<reference evidence="2 3" key="1">
    <citation type="journal article" date="2012" name="J. Bacteriol.">
        <title>Genome Sequence of Fibrella aestuarina BUZ 2T, a Filamentous Marine Bacterium.</title>
        <authorList>
            <person name="Filippini M."/>
            <person name="Qi W."/>
            <person name="Blom J."/>
            <person name="Goesmann A."/>
            <person name="Smits T.H."/>
            <person name="Bagheri H.C."/>
        </authorList>
    </citation>
    <scope>NUCLEOTIDE SEQUENCE [LARGE SCALE GENOMIC DNA]</scope>
    <source>
        <strain evidence="3">BUZ 2T</strain>
    </source>
</reference>
<protein>
    <recommendedName>
        <fullName evidence="1">Tetracyclin repressor-like C-terminal domain-containing protein</fullName>
    </recommendedName>
</protein>
<dbReference type="SUPFAM" id="SSF46689">
    <property type="entry name" value="Homeodomain-like"/>
    <property type="match status" value="1"/>
</dbReference>
<organism evidence="2 3">
    <name type="scientific">Fibrella aestuarina BUZ 2</name>
    <dbReference type="NCBI Taxonomy" id="1166018"/>
    <lineage>
        <taxon>Bacteria</taxon>
        <taxon>Pseudomonadati</taxon>
        <taxon>Bacteroidota</taxon>
        <taxon>Cytophagia</taxon>
        <taxon>Cytophagales</taxon>
        <taxon>Spirosomataceae</taxon>
        <taxon>Fibrella</taxon>
    </lineage>
</organism>
<proteinExistence type="predicted"/>
<dbReference type="InterPro" id="IPR009057">
    <property type="entry name" value="Homeodomain-like_sf"/>
</dbReference>
<dbReference type="InterPro" id="IPR036271">
    <property type="entry name" value="Tet_transcr_reg_TetR-rel_C_sf"/>
</dbReference>
<dbReference type="HOGENOM" id="CLU_1218742_0_0_10"/>
<name>I0K772_9BACT</name>
<dbReference type="Proteomes" id="UP000011058">
    <property type="component" value="Chromosome"/>
</dbReference>
<feature type="domain" description="Tetracyclin repressor-like C-terminal" evidence="1">
    <location>
        <begin position="79"/>
        <end position="222"/>
    </location>
</feature>
<dbReference type="STRING" id="1166018.FAES_1966"/>
<sequence>METLEKIRKAYTEYVLENGKQPTSVFQFAKKLKITESEFYDHYASFDAIEADVWVALFNDTLKLLDADPTYQTYSVREKLLAFYYTWVEQLKAQRSFVVYSYGNLRAGGELAADSPRARLAMRGRPSASRQVLMPFKEAFYDFARDLLAEGRESREVEPRPFLTDRYPTALWTQALFILDFWVKDVSKGFEKTDTAIEKSVNTTFDLIGRSPLDTLFDFAKFAYQNR</sequence>
<dbReference type="Pfam" id="PF17931">
    <property type="entry name" value="TetR_C_23"/>
    <property type="match status" value="1"/>
</dbReference>
<dbReference type="SUPFAM" id="SSF48498">
    <property type="entry name" value="Tetracyclin repressor-like, C-terminal domain"/>
    <property type="match status" value="1"/>
</dbReference>
<accession>I0K772</accession>
<dbReference type="Gene3D" id="1.10.357.10">
    <property type="entry name" value="Tetracycline Repressor, domain 2"/>
    <property type="match status" value="1"/>
</dbReference>
<dbReference type="AlphaFoldDB" id="I0K772"/>
<gene>
    <name evidence="2" type="ORF">FAES_1966</name>
</gene>
<keyword evidence="3" id="KW-1185">Reference proteome</keyword>
<dbReference type="OrthoDB" id="977687at2"/>
<dbReference type="EMBL" id="HE796683">
    <property type="protein sequence ID" value="CCG99975.1"/>
    <property type="molecule type" value="Genomic_DNA"/>
</dbReference>
<dbReference type="KEGG" id="fae:FAES_1966"/>
<evidence type="ECO:0000313" key="3">
    <source>
        <dbReference type="Proteomes" id="UP000011058"/>
    </source>
</evidence>
<evidence type="ECO:0000259" key="1">
    <source>
        <dbReference type="Pfam" id="PF17931"/>
    </source>
</evidence>
<evidence type="ECO:0000313" key="2">
    <source>
        <dbReference type="EMBL" id="CCG99975.1"/>
    </source>
</evidence>
<dbReference type="RefSeq" id="WP_015331074.1">
    <property type="nucleotide sequence ID" value="NC_020054.1"/>
</dbReference>
<dbReference type="eggNOG" id="ENOG502Z7VU">
    <property type="taxonomic scope" value="Bacteria"/>
</dbReference>
<dbReference type="PATRIC" id="fig|1166018.3.peg.3708"/>